<gene>
    <name evidence="1" type="ORF">JCGZ_12280</name>
</gene>
<dbReference type="SUPFAM" id="SSF56112">
    <property type="entry name" value="Protein kinase-like (PK-like)"/>
    <property type="match status" value="1"/>
</dbReference>
<sequence length="89" mass="10085">MKDEQKMQLSETVTSIMEKEDAEVELSSLVDPILQPQCSMEVVSRMVKLSLACLAPKPESRPRMAEIVSSLSKIQLGIYRSESMFMQYV</sequence>
<dbReference type="EMBL" id="KK914593">
    <property type="protein sequence ID" value="KDP31819.1"/>
    <property type="molecule type" value="Genomic_DNA"/>
</dbReference>
<dbReference type="PANTHER" id="PTHR45927:SF5">
    <property type="entry name" value="PROTEIN KINASE DOMAIN-CONTAINING PROTEIN"/>
    <property type="match status" value="1"/>
</dbReference>
<accession>A0A067KJ12</accession>
<evidence type="ECO:0000313" key="1">
    <source>
        <dbReference type="EMBL" id="KDP31819.1"/>
    </source>
</evidence>
<dbReference type="AlphaFoldDB" id="A0A067KJ12"/>
<protein>
    <recommendedName>
        <fullName evidence="3">Serine-threonine/tyrosine-protein kinase catalytic domain-containing protein</fullName>
    </recommendedName>
</protein>
<reference evidence="1 2" key="1">
    <citation type="journal article" date="2014" name="PLoS ONE">
        <title>Global Analysis of Gene Expression Profiles in Physic Nut (Jatropha curcas L.) Seedlings Exposed to Salt Stress.</title>
        <authorList>
            <person name="Zhang L."/>
            <person name="Zhang C."/>
            <person name="Wu P."/>
            <person name="Chen Y."/>
            <person name="Li M."/>
            <person name="Jiang H."/>
            <person name="Wu G."/>
        </authorList>
    </citation>
    <scope>NUCLEOTIDE SEQUENCE [LARGE SCALE GENOMIC DNA]</scope>
    <source>
        <strain evidence="2">cv. GZQX0401</strain>
        <tissue evidence="1">Young leaves</tissue>
    </source>
</reference>
<keyword evidence="2" id="KW-1185">Reference proteome</keyword>
<dbReference type="Gene3D" id="1.10.510.10">
    <property type="entry name" value="Transferase(Phosphotransferase) domain 1"/>
    <property type="match status" value="1"/>
</dbReference>
<dbReference type="PANTHER" id="PTHR45927">
    <property type="entry name" value="LYSM-DOMAIN RECEPTOR-LIKE KINASE-RELATED"/>
    <property type="match status" value="1"/>
</dbReference>
<proteinExistence type="predicted"/>
<evidence type="ECO:0008006" key="3">
    <source>
        <dbReference type="Google" id="ProtNLM"/>
    </source>
</evidence>
<dbReference type="InterPro" id="IPR011009">
    <property type="entry name" value="Kinase-like_dom_sf"/>
</dbReference>
<dbReference type="Proteomes" id="UP000027138">
    <property type="component" value="Unassembled WGS sequence"/>
</dbReference>
<organism evidence="1 2">
    <name type="scientific">Jatropha curcas</name>
    <name type="common">Barbados nut</name>
    <dbReference type="NCBI Taxonomy" id="180498"/>
    <lineage>
        <taxon>Eukaryota</taxon>
        <taxon>Viridiplantae</taxon>
        <taxon>Streptophyta</taxon>
        <taxon>Embryophyta</taxon>
        <taxon>Tracheophyta</taxon>
        <taxon>Spermatophyta</taxon>
        <taxon>Magnoliopsida</taxon>
        <taxon>eudicotyledons</taxon>
        <taxon>Gunneridae</taxon>
        <taxon>Pentapetalae</taxon>
        <taxon>rosids</taxon>
        <taxon>fabids</taxon>
        <taxon>Malpighiales</taxon>
        <taxon>Euphorbiaceae</taxon>
        <taxon>Crotonoideae</taxon>
        <taxon>Jatropheae</taxon>
        <taxon>Jatropha</taxon>
    </lineage>
</organism>
<name>A0A067KJ12_JATCU</name>
<evidence type="ECO:0000313" key="2">
    <source>
        <dbReference type="Proteomes" id="UP000027138"/>
    </source>
</evidence>
<dbReference type="InterPro" id="IPR052611">
    <property type="entry name" value="Plant_RLK_LysM"/>
</dbReference>